<accession>A0A9P9K015</accession>
<evidence type="ECO:0000313" key="2">
    <source>
        <dbReference type="Proteomes" id="UP000736672"/>
    </source>
</evidence>
<organism evidence="1 2">
    <name type="scientific">Fusarium solani</name>
    <name type="common">Filamentous fungus</name>
    <dbReference type="NCBI Taxonomy" id="169388"/>
    <lineage>
        <taxon>Eukaryota</taxon>
        <taxon>Fungi</taxon>
        <taxon>Dikarya</taxon>
        <taxon>Ascomycota</taxon>
        <taxon>Pezizomycotina</taxon>
        <taxon>Sordariomycetes</taxon>
        <taxon>Hypocreomycetidae</taxon>
        <taxon>Hypocreales</taxon>
        <taxon>Nectriaceae</taxon>
        <taxon>Fusarium</taxon>
        <taxon>Fusarium solani species complex</taxon>
    </lineage>
</organism>
<comment type="caution">
    <text evidence="1">The sequence shown here is derived from an EMBL/GenBank/DDBJ whole genome shotgun (WGS) entry which is preliminary data.</text>
</comment>
<keyword evidence="2" id="KW-1185">Reference proteome</keyword>
<proteinExistence type="predicted"/>
<dbReference type="AlphaFoldDB" id="A0A9P9K015"/>
<dbReference type="Proteomes" id="UP000736672">
    <property type="component" value="Unassembled WGS sequence"/>
</dbReference>
<protein>
    <submittedName>
        <fullName evidence="1">Uncharacterized protein</fullName>
    </submittedName>
</protein>
<reference evidence="1" key="1">
    <citation type="journal article" date="2021" name="Nat. Commun.">
        <title>Genetic determinants of endophytism in the Arabidopsis root mycobiome.</title>
        <authorList>
            <person name="Mesny F."/>
            <person name="Miyauchi S."/>
            <person name="Thiergart T."/>
            <person name="Pickel B."/>
            <person name="Atanasova L."/>
            <person name="Karlsson M."/>
            <person name="Huettel B."/>
            <person name="Barry K.W."/>
            <person name="Haridas S."/>
            <person name="Chen C."/>
            <person name="Bauer D."/>
            <person name="Andreopoulos W."/>
            <person name="Pangilinan J."/>
            <person name="LaButti K."/>
            <person name="Riley R."/>
            <person name="Lipzen A."/>
            <person name="Clum A."/>
            <person name="Drula E."/>
            <person name="Henrissat B."/>
            <person name="Kohler A."/>
            <person name="Grigoriev I.V."/>
            <person name="Martin F.M."/>
            <person name="Hacquard S."/>
        </authorList>
    </citation>
    <scope>NUCLEOTIDE SEQUENCE</scope>
    <source>
        <strain evidence="1">FSSC 5 MPI-SDFR-AT-0091</strain>
    </source>
</reference>
<dbReference type="EMBL" id="JAGTJS010000019">
    <property type="protein sequence ID" value="KAH7243163.1"/>
    <property type="molecule type" value="Genomic_DNA"/>
</dbReference>
<sequence>MRHARSALGSCTASSADPGTLMISLDGQPGPLDTWQYLLARHSYFVGQGTMAIFIASLHAWSRHLTSLLAPGRRPSAADDGRVDRVTVVGQPCALEPFYRSWPSPSMVGILVDQAVSFNAKYGAGETCSDGLDEGKSNGLSRWWARPCSQGCTQLETQLWIPALRCSSSIPSHAQRAAGSRHHHITSCLSSSLQPQAGRAASDVRYAVRGRVSDWAAWVSRPGASRAR</sequence>
<evidence type="ECO:0000313" key="1">
    <source>
        <dbReference type="EMBL" id="KAH7243163.1"/>
    </source>
</evidence>
<gene>
    <name evidence="1" type="ORF">B0J15DRAFT_94267</name>
</gene>
<name>A0A9P9K015_FUSSL</name>